<dbReference type="NCBIfam" id="NF003625">
    <property type="entry name" value="PRK05265.1-3"/>
    <property type="match status" value="1"/>
</dbReference>
<dbReference type="GO" id="GO:0004557">
    <property type="term" value="F:alpha-galactosidase activity"/>
    <property type="evidence" value="ECO:0007669"/>
    <property type="project" value="UniProtKB-EC"/>
</dbReference>
<dbReference type="NCBIfam" id="NF003627">
    <property type="entry name" value="PRK05265.1-5"/>
    <property type="match status" value="1"/>
</dbReference>
<dbReference type="GO" id="GO:0008360">
    <property type="term" value="P:regulation of cell shape"/>
    <property type="evidence" value="ECO:0007669"/>
    <property type="project" value="UniProtKB-KW"/>
</dbReference>
<reference evidence="14" key="1">
    <citation type="journal article" date="2020" name="Fungal Divers.">
        <title>Resolving the Mortierellaceae phylogeny through synthesis of multi-gene phylogenetics and phylogenomics.</title>
        <authorList>
            <person name="Vandepol N."/>
            <person name="Liber J."/>
            <person name="Desiro A."/>
            <person name="Na H."/>
            <person name="Kennedy M."/>
            <person name="Barry K."/>
            <person name="Grigoriev I.V."/>
            <person name="Miller A.N."/>
            <person name="O'Donnell K."/>
            <person name="Stajich J.E."/>
            <person name="Bonito G."/>
        </authorList>
    </citation>
    <scope>NUCLEOTIDE SEQUENCE</scope>
    <source>
        <strain evidence="14">NVP60</strain>
    </source>
</reference>
<dbReference type="GO" id="GO:0008615">
    <property type="term" value="P:pyridoxine biosynthetic process"/>
    <property type="evidence" value="ECO:0007669"/>
    <property type="project" value="UniProtKB-KW"/>
</dbReference>
<dbReference type="InterPro" id="IPR037143">
    <property type="entry name" value="4-PPantetheinyl_Trfase_dom_sf"/>
</dbReference>
<feature type="domain" description="Glycoside hydrolase family 3 N-terminal" evidence="13">
    <location>
        <begin position="355"/>
        <end position="637"/>
    </location>
</feature>
<dbReference type="NCBIfam" id="TIGR00556">
    <property type="entry name" value="pantethn_trn"/>
    <property type="match status" value="1"/>
</dbReference>
<evidence type="ECO:0000256" key="9">
    <source>
        <dbReference type="ARBA" id="ARBA00022984"/>
    </source>
</evidence>
<dbReference type="InterPro" id="IPR036962">
    <property type="entry name" value="Glyco_hydro_3_N_sf"/>
</dbReference>
<dbReference type="InterPro" id="IPR022956">
    <property type="entry name" value="Beta_hexosaminidase_bac"/>
</dbReference>
<dbReference type="GO" id="GO:0051301">
    <property type="term" value="P:cell division"/>
    <property type="evidence" value="ECO:0007669"/>
    <property type="project" value="UniProtKB-KW"/>
</dbReference>
<evidence type="ECO:0000313" key="14">
    <source>
        <dbReference type="EMBL" id="KAG0323420.1"/>
    </source>
</evidence>
<dbReference type="InterPro" id="IPR017853">
    <property type="entry name" value="GH"/>
</dbReference>
<evidence type="ECO:0000256" key="2">
    <source>
        <dbReference type="ARBA" id="ARBA00005336"/>
    </source>
</evidence>
<protein>
    <recommendedName>
        <fullName evidence="3">alpha-galactosidase</fullName>
        <ecNumber evidence="3">3.2.1.22</ecNumber>
    </recommendedName>
</protein>
<dbReference type="GO" id="GO:0008897">
    <property type="term" value="F:holo-[acyl-carrier-protein] synthase activity"/>
    <property type="evidence" value="ECO:0007669"/>
    <property type="project" value="InterPro"/>
</dbReference>
<dbReference type="HAMAP" id="MF_00364">
    <property type="entry name" value="NagZ"/>
    <property type="match status" value="1"/>
</dbReference>
<keyword evidence="5" id="KW-0132">Cell division</keyword>
<dbReference type="Proteomes" id="UP000823405">
    <property type="component" value="Unassembled WGS sequence"/>
</dbReference>
<dbReference type="InterPro" id="IPR004568">
    <property type="entry name" value="Ppantetheine-prot_Trfase_dom"/>
</dbReference>
<sequence length="680" mass="73839">MSFLSPPAGNLDLGVNIDHVATLRNARGVAYPDPLQAALAAEAAGADAITLHLREDRRHIRDTDVHALRPLLHTRMNLECALTPEILAIACTVRPQDVCLVPEKRQELTTEGGLEVAGQLNQVKTACSQLAGAGIRVSLFLDPDPVQIHAARETLAPVIELHTGRYASACNEAERQAELERIARAAELGASLGLKVNAGHGLHYSNVQPIAALQDITELNIGHAIVAHALFVGWENAVHRVAGVMERTGGRFAAKVLGPDELAKYHARAARSAVRGLAFLATRFAAKEAFSKAIGLGMHWPMTWRALQTLNEASGRPVVVALGALADWLTTQRIHAHVTLSDERDYALAFVVAEQDKTKEIRRLVHPLTGGIILFARNFQSRAQLLALTEQIREVRSDLLITVDHEGGRVQRFKTDGFTHLPAMRGLGKLWEQDVLLATRAATAVGYILALELRASQIDFSFTPTLDLDYGHSKVIGDRAFHHDLCVITLLAKSLSHGLALAGLANCGKHFPGHGFVEADSHYAMAVDTRTLAALFHDAQPYRWLDVSLAAVMPAHIIYPAVDARPAGFSKIWLQNILREQLGFTGAILSDDLSMEGARAIGNVVKSAQAALDAGCDMVLVCNRPQEAERVLAELRYTPSAASASRIKRLAARGEPISWHELEQHPQYLAAKALLVELAL</sequence>
<dbReference type="InterPro" id="IPR001764">
    <property type="entry name" value="Glyco_hydro_3_N"/>
</dbReference>
<dbReference type="OrthoDB" id="416222at2759"/>
<organism evidence="14 15">
    <name type="scientific">Linnemannia gamsii</name>
    <dbReference type="NCBI Taxonomy" id="64522"/>
    <lineage>
        <taxon>Eukaryota</taxon>
        <taxon>Fungi</taxon>
        <taxon>Fungi incertae sedis</taxon>
        <taxon>Mucoromycota</taxon>
        <taxon>Mortierellomycotina</taxon>
        <taxon>Mortierellomycetes</taxon>
        <taxon>Mortierellales</taxon>
        <taxon>Mortierellaceae</taxon>
        <taxon>Linnemannia</taxon>
    </lineage>
</organism>
<evidence type="ECO:0000256" key="10">
    <source>
        <dbReference type="ARBA" id="ARBA00023096"/>
    </source>
</evidence>
<dbReference type="HAMAP" id="MF_00279">
    <property type="entry name" value="PdxJ"/>
    <property type="match status" value="1"/>
</dbReference>
<accession>A0A9P6RRT3</accession>
<keyword evidence="10" id="KW-0664">Pyridoxine biosynthesis</keyword>
<keyword evidence="12" id="KW-0961">Cell wall biogenesis/degradation</keyword>
<keyword evidence="4" id="KW-0963">Cytoplasm</keyword>
<dbReference type="Gene3D" id="3.20.20.70">
    <property type="entry name" value="Aldolase class I"/>
    <property type="match status" value="1"/>
</dbReference>
<dbReference type="SUPFAM" id="SSF63892">
    <property type="entry name" value="Pyridoxine 5'-phosphate synthase"/>
    <property type="match status" value="1"/>
</dbReference>
<dbReference type="PANTHER" id="PTHR30456">
    <property type="entry name" value="PYRIDOXINE 5'-PHOSPHATE SYNTHASE"/>
    <property type="match status" value="1"/>
</dbReference>
<comment type="caution">
    <text evidence="14">The sequence shown here is derived from an EMBL/GenBank/DDBJ whole genome shotgun (WGS) entry which is preliminary data.</text>
</comment>
<dbReference type="NCBIfam" id="TIGR00516">
    <property type="entry name" value="acpS"/>
    <property type="match status" value="1"/>
</dbReference>
<dbReference type="Pfam" id="PF00933">
    <property type="entry name" value="Glyco_hydro_3"/>
    <property type="match status" value="1"/>
</dbReference>
<keyword evidence="11" id="KW-0131">Cell cycle</keyword>
<dbReference type="InterPro" id="IPR013785">
    <property type="entry name" value="Aldolase_TIM"/>
</dbReference>
<evidence type="ECO:0000256" key="6">
    <source>
        <dbReference type="ARBA" id="ARBA00022679"/>
    </source>
</evidence>
<dbReference type="EC" id="3.2.1.22" evidence="3"/>
<keyword evidence="6" id="KW-0808">Transferase</keyword>
<comment type="similarity">
    <text evidence="2">Belongs to the glycosyl hydrolase 3 family.</text>
</comment>
<evidence type="ECO:0000256" key="7">
    <source>
        <dbReference type="ARBA" id="ARBA00022801"/>
    </source>
</evidence>
<dbReference type="GO" id="GO:0005829">
    <property type="term" value="C:cytosol"/>
    <property type="evidence" value="ECO:0007669"/>
    <property type="project" value="TreeGrafter"/>
</dbReference>
<dbReference type="InterPro" id="IPR004569">
    <property type="entry name" value="PyrdxlP_synth_PdxJ"/>
</dbReference>
<evidence type="ECO:0000256" key="12">
    <source>
        <dbReference type="ARBA" id="ARBA00023316"/>
    </source>
</evidence>
<dbReference type="GO" id="GO:0071555">
    <property type="term" value="P:cell wall organization"/>
    <property type="evidence" value="ECO:0007669"/>
    <property type="project" value="UniProtKB-KW"/>
</dbReference>
<dbReference type="CDD" id="cd00003">
    <property type="entry name" value="PNPsynthase"/>
    <property type="match status" value="1"/>
</dbReference>
<evidence type="ECO:0000313" key="15">
    <source>
        <dbReference type="Proteomes" id="UP000823405"/>
    </source>
</evidence>
<dbReference type="PANTHER" id="PTHR30456:SF0">
    <property type="entry name" value="PYRIDOXINE 5'-PHOSPHATE SYNTHASE"/>
    <property type="match status" value="1"/>
</dbReference>
<dbReference type="HAMAP" id="MF_00101">
    <property type="entry name" value="AcpS"/>
    <property type="match status" value="1"/>
</dbReference>
<dbReference type="GO" id="GO:0006633">
    <property type="term" value="P:fatty acid biosynthetic process"/>
    <property type="evidence" value="ECO:0007669"/>
    <property type="project" value="UniProtKB-KW"/>
</dbReference>
<keyword evidence="9" id="KW-0573">Peptidoglycan synthesis</keyword>
<evidence type="ECO:0000256" key="8">
    <source>
        <dbReference type="ARBA" id="ARBA00022960"/>
    </source>
</evidence>
<keyword evidence="15" id="KW-1185">Reference proteome</keyword>
<keyword evidence="8" id="KW-0133">Cell shape</keyword>
<dbReference type="InterPro" id="IPR002582">
    <property type="entry name" value="ACPS"/>
</dbReference>
<evidence type="ECO:0000256" key="1">
    <source>
        <dbReference type="ARBA" id="ARBA00001255"/>
    </source>
</evidence>
<dbReference type="Pfam" id="PF03740">
    <property type="entry name" value="PdxJ"/>
    <property type="match status" value="1"/>
</dbReference>
<comment type="catalytic activity">
    <reaction evidence="1">
        <text>Hydrolysis of terminal, non-reducing alpha-D-galactose residues in alpha-D-galactosides, including galactose oligosaccharides, galactomannans and galactolipids.</text>
        <dbReference type="EC" id="3.2.1.22"/>
    </reaction>
</comment>
<evidence type="ECO:0000256" key="4">
    <source>
        <dbReference type="ARBA" id="ARBA00022490"/>
    </source>
</evidence>
<gene>
    <name evidence="14" type="ORF">BGZ97_006782</name>
</gene>
<dbReference type="SUPFAM" id="SSF51445">
    <property type="entry name" value="(Trans)glycosidases"/>
    <property type="match status" value="1"/>
</dbReference>
<dbReference type="Gene3D" id="3.20.20.300">
    <property type="entry name" value="Glycoside hydrolase, family 3, N-terminal domain"/>
    <property type="match status" value="1"/>
</dbReference>
<dbReference type="GO" id="GO:0033856">
    <property type="term" value="F:pyridoxine 5'-phosphate synthase activity"/>
    <property type="evidence" value="ECO:0007669"/>
    <property type="project" value="InterPro"/>
</dbReference>
<evidence type="ECO:0000256" key="5">
    <source>
        <dbReference type="ARBA" id="ARBA00022618"/>
    </source>
</evidence>
<evidence type="ECO:0000256" key="3">
    <source>
        <dbReference type="ARBA" id="ARBA00012755"/>
    </source>
</evidence>
<dbReference type="InterPro" id="IPR036130">
    <property type="entry name" value="Pyridoxine-5'_phos_synth"/>
</dbReference>
<dbReference type="EMBL" id="JAAAIN010000003">
    <property type="protein sequence ID" value="KAG0323420.1"/>
    <property type="molecule type" value="Genomic_DNA"/>
</dbReference>
<dbReference type="NCBIfam" id="NF003623">
    <property type="entry name" value="PRK05265.1-1"/>
    <property type="match status" value="1"/>
</dbReference>
<dbReference type="GO" id="GO:0000287">
    <property type="term" value="F:magnesium ion binding"/>
    <property type="evidence" value="ECO:0007669"/>
    <property type="project" value="InterPro"/>
</dbReference>
<dbReference type="GO" id="GO:0004563">
    <property type="term" value="F:beta-N-acetylhexosaminidase activity"/>
    <property type="evidence" value="ECO:0007669"/>
    <property type="project" value="InterPro"/>
</dbReference>
<dbReference type="AlphaFoldDB" id="A0A9P6RRT3"/>
<name>A0A9P6RRT3_9FUNG</name>
<evidence type="ECO:0000259" key="13">
    <source>
        <dbReference type="Pfam" id="PF00933"/>
    </source>
</evidence>
<dbReference type="SUPFAM" id="SSF56214">
    <property type="entry name" value="4'-phosphopantetheinyl transferase"/>
    <property type="match status" value="1"/>
</dbReference>
<dbReference type="NCBIfam" id="TIGR00559">
    <property type="entry name" value="pdxJ"/>
    <property type="match status" value="1"/>
</dbReference>
<dbReference type="NCBIfam" id="NF003740">
    <property type="entry name" value="PRK05337.1"/>
    <property type="match status" value="1"/>
</dbReference>
<keyword evidence="7" id="KW-0378">Hydrolase</keyword>
<proteinExistence type="inferred from homology"/>
<evidence type="ECO:0000256" key="11">
    <source>
        <dbReference type="ARBA" id="ARBA00023306"/>
    </source>
</evidence>
<dbReference type="GO" id="GO:0005975">
    <property type="term" value="P:carbohydrate metabolic process"/>
    <property type="evidence" value="ECO:0007669"/>
    <property type="project" value="InterPro"/>
</dbReference>